<name>A0ABV1D1N0_9FIRM</name>
<proteinExistence type="predicted"/>
<sequence length="106" mass="12762">MYLLKMQRMKMGIIQFEVKGEEIRVFSDKEKAEEWLMHNGFIQGQRSYFQYPENDKEWFHQKEKMQDRIDVVLEEVEVDDFSSQGLLMGFLSENRAAGWEKENSLM</sequence>
<reference evidence="1 2" key="1">
    <citation type="submission" date="2024-03" db="EMBL/GenBank/DDBJ databases">
        <title>Human intestinal bacterial collection.</title>
        <authorList>
            <person name="Pauvert C."/>
            <person name="Hitch T.C.A."/>
            <person name="Clavel T."/>
        </authorList>
    </citation>
    <scope>NUCLEOTIDE SEQUENCE [LARGE SCALE GENOMIC DNA]</scope>
    <source>
        <strain evidence="1 2">CLA-SR-H021</strain>
    </source>
</reference>
<evidence type="ECO:0000313" key="2">
    <source>
        <dbReference type="Proteomes" id="UP001454086"/>
    </source>
</evidence>
<evidence type="ECO:0000313" key="1">
    <source>
        <dbReference type="EMBL" id="MEQ2423691.1"/>
    </source>
</evidence>
<comment type="caution">
    <text evidence="1">The sequence shown here is derived from an EMBL/GenBank/DDBJ whole genome shotgun (WGS) entry which is preliminary data.</text>
</comment>
<protein>
    <recommendedName>
        <fullName evidence="3">DUF2812 domain-containing protein</fullName>
    </recommendedName>
</protein>
<dbReference type="Proteomes" id="UP001454086">
    <property type="component" value="Unassembled WGS sequence"/>
</dbReference>
<evidence type="ECO:0008006" key="3">
    <source>
        <dbReference type="Google" id="ProtNLM"/>
    </source>
</evidence>
<organism evidence="1 2">
    <name type="scientific">Enterocloster hominis</name>
    <name type="common">ex Hitch et al. 2024</name>
    <dbReference type="NCBI Taxonomy" id="1917870"/>
    <lineage>
        <taxon>Bacteria</taxon>
        <taxon>Bacillati</taxon>
        <taxon>Bacillota</taxon>
        <taxon>Clostridia</taxon>
        <taxon>Lachnospirales</taxon>
        <taxon>Lachnospiraceae</taxon>
        <taxon>Enterocloster</taxon>
    </lineage>
</organism>
<keyword evidence="2" id="KW-1185">Reference proteome</keyword>
<accession>A0ABV1D1N0</accession>
<dbReference type="EMBL" id="JBBMFM010000004">
    <property type="protein sequence ID" value="MEQ2423691.1"/>
    <property type="molecule type" value="Genomic_DNA"/>
</dbReference>
<gene>
    <name evidence="1" type="ORF">WMQ36_01775</name>
</gene>
<dbReference type="RefSeq" id="WP_008720528.1">
    <property type="nucleotide sequence ID" value="NZ_JBBMFM010000004.1"/>
</dbReference>